<evidence type="ECO:0000256" key="4">
    <source>
        <dbReference type="ARBA" id="ARBA00022833"/>
    </source>
</evidence>
<dbReference type="EMBL" id="ML991844">
    <property type="protein sequence ID" value="KAF2230297.1"/>
    <property type="molecule type" value="Genomic_DNA"/>
</dbReference>
<evidence type="ECO:0000256" key="3">
    <source>
        <dbReference type="ARBA" id="ARBA00022771"/>
    </source>
</evidence>
<feature type="compositionally biased region" description="Polar residues" evidence="7">
    <location>
        <begin position="438"/>
        <end position="457"/>
    </location>
</feature>
<dbReference type="CDD" id="cd20908">
    <property type="entry name" value="SUF4-like"/>
    <property type="match status" value="1"/>
</dbReference>
<evidence type="ECO:0000256" key="7">
    <source>
        <dbReference type="SAM" id="MobiDB-lite"/>
    </source>
</evidence>
<dbReference type="PROSITE" id="PS00028">
    <property type="entry name" value="ZINC_FINGER_C2H2_1"/>
    <property type="match status" value="1"/>
</dbReference>
<protein>
    <recommendedName>
        <fullName evidence="12">C2H2-type domain-containing protein</fullName>
    </recommendedName>
</protein>
<keyword evidence="5" id="KW-0539">Nucleus</keyword>
<dbReference type="InterPro" id="IPR013087">
    <property type="entry name" value="Znf_C2H2_type"/>
</dbReference>
<keyword evidence="3 6" id="KW-0863">Zinc-finger</keyword>
<dbReference type="PANTHER" id="PTHR23215:SF0">
    <property type="entry name" value="BUB3-INTERACTING AND GLEBS MOTIF-CONTAINING PROTEIN ZNF207"/>
    <property type="match status" value="1"/>
</dbReference>
<dbReference type="FunFam" id="3.30.160.60:FF:000354">
    <property type="entry name" value="C2H2 finger domain-containing protein"/>
    <property type="match status" value="1"/>
</dbReference>
<keyword evidence="4" id="KW-0862">Zinc</keyword>
<feature type="compositionally biased region" description="Pro residues" evidence="7">
    <location>
        <begin position="228"/>
        <end position="237"/>
    </location>
</feature>
<feature type="compositionally biased region" description="Polar residues" evidence="7">
    <location>
        <begin position="261"/>
        <end position="270"/>
    </location>
</feature>
<dbReference type="GO" id="GO:0008270">
    <property type="term" value="F:zinc ion binding"/>
    <property type="evidence" value="ECO:0007669"/>
    <property type="project" value="UniProtKB-KW"/>
</dbReference>
<feature type="region of interest" description="Disordered" evidence="7">
    <location>
        <begin position="155"/>
        <end position="314"/>
    </location>
</feature>
<feature type="compositionally biased region" description="Polar residues" evidence="7">
    <location>
        <begin position="243"/>
        <end position="254"/>
    </location>
</feature>
<feature type="region of interest" description="Disordered" evidence="7">
    <location>
        <begin position="117"/>
        <end position="143"/>
    </location>
</feature>
<evidence type="ECO:0000256" key="2">
    <source>
        <dbReference type="ARBA" id="ARBA00022723"/>
    </source>
</evidence>
<comment type="subcellular location">
    <subcellularLocation>
        <location evidence="1">Nucleus</location>
    </subcellularLocation>
</comment>
<sequence>MASKKKRGPDLDDLLDRPWCYYCERDFEDVRVLISHQKAKHFKCPKCTRRLNTAGGLSVHLNQVHKDTLDEVEGAVVSRRDPTLEIFAMEGIPDDILQAHRQRVILKFHEEQAAHQALTGNPPSGGGATSHASKKLKQETPQEIKQRLAERIAESKARRAAQLEAQKGGSDVTASQEISQSQEQFHATSAAYIQPPYPGSQVSPPQPGFAQPHYSYSQPPTVLQPFTQTPPPQPVFGPPGQQYTAPGQTYNTQPYPGPATPFQQPFQTGPSRFGAGSPASVNPYQAPQQRQSPVENGNTPRQTNLTPAPGLPPRPAFGTPSVNAFEMQQLHHGHMPGQNSVPSHHVQQTPAQTPNPEMQKYLSEAHQVPANTMSPSGLASGTVQHGETATTSAVQEAPRADKKAQNKRTKMVYPDDEVSPEEKLSELPKYAFHRPAVETTTGDIEAKQTNPVDATAD</sequence>
<evidence type="ECO:0000313" key="10">
    <source>
        <dbReference type="EMBL" id="KAF2230297.1"/>
    </source>
</evidence>
<organism evidence="10 11">
    <name type="scientific">Viridothelium virens</name>
    <name type="common">Speckled blister lichen</name>
    <name type="synonym">Trypethelium virens</name>
    <dbReference type="NCBI Taxonomy" id="1048519"/>
    <lineage>
        <taxon>Eukaryota</taxon>
        <taxon>Fungi</taxon>
        <taxon>Dikarya</taxon>
        <taxon>Ascomycota</taxon>
        <taxon>Pezizomycotina</taxon>
        <taxon>Dothideomycetes</taxon>
        <taxon>Dothideomycetes incertae sedis</taxon>
        <taxon>Trypetheliales</taxon>
        <taxon>Trypetheliaceae</taxon>
        <taxon>Viridothelium</taxon>
    </lineage>
</organism>
<dbReference type="GO" id="GO:0005634">
    <property type="term" value="C:nucleus"/>
    <property type="evidence" value="ECO:0007669"/>
    <property type="project" value="UniProtKB-SubCell"/>
</dbReference>
<dbReference type="PROSITE" id="PS50157">
    <property type="entry name" value="ZINC_FINGER_C2H2_2"/>
    <property type="match status" value="1"/>
</dbReference>
<dbReference type="GO" id="GO:0003677">
    <property type="term" value="F:DNA binding"/>
    <property type="evidence" value="ECO:0007669"/>
    <property type="project" value="InterPro"/>
</dbReference>
<feature type="region of interest" description="Disordered" evidence="7">
    <location>
        <begin position="377"/>
        <end position="457"/>
    </location>
</feature>
<dbReference type="AlphaFoldDB" id="A0A6A6GX52"/>
<feature type="compositionally biased region" description="Low complexity" evidence="7">
    <location>
        <begin position="218"/>
        <end position="227"/>
    </location>
</feature>
<dbReference type="OrthoDB" id="1306014at2759"/>
<evidence type="ECO:0000256" key="1">
    <source>
        <dbReference type="ARBA" id="ARBA00004123"/>
    </source>
</evidence>
<feature type="region of interest" description="Disordered" evidence="7">
    <location>
        <begin position="333"/>
        <end position="355"/>
    </location>
</feature>
<dbReference type="SUPFAM" id="SSF57667">
    <property type="entry name" value="beta-beta-alpha zinc fingers"/>
    <property type="match status" value="1"/>
</dbReference>
<feature type="domain" description="C2H2-type" evidence="8">
    <location>
        <begin position="42"/>
        <end position="65"/>
    </location>
</feature>
<dbReference type="InterPro" id="IPR003656">
    <property type="entry name" value="Znf_BED"/>
</dbReference>
<dbReference type="PROSITE" id="PS50808">
    <property type="entry name" value="ZF_BED"/>
    <property type="match status" value="1"/>
</dbReference>
<dbReference type="PANTHER" id="PTHR23215">
    <property type="entry name" value="ZINC FINGER PROTEIN 207"/>
    <property type="match status" value="1"/>
</dbReference>
<evidence type="ECO:0000313" key="11">
    <source>
        <dbReference type="Proteomes" id="UP000800092"/>
    </source>
</evidence>
<evidence type="ECO:0000256" key="5">
    <source>
        <dbReference type="ARBA" id="ARBA00023242"/>
    </source>
</evidence>
<evidence type="ECO:0008006" key="12">
    <source>
        <dbReference type="Google" id="ProtNLM"/>
    </source>
</evidence>
<reference evidence="10" key="1">
    <citation type="journal article" date="2020" name="Stud. Mycol.">
        <title>101 Dothideomycetes genomes: a test case for predicting lifestyles and emergence of pathogens.</title>
        <authorList>
            <person name="Haridas S."/>
            <person name="Albert R."/>
            <person name="Binder M."/>
            <person name="Bloem J."/>
            <person name="Labutti K."/>
            <person name="Salamov A."/>
            <person name="Andreopoulos B."/>
            <person name="Baker S."/>
            <person name="Barry K."/>
            <person name="Bills G."/>
            <person name="Bluhm B."/>
            <person name="Cannon C."/>
            <person name="Castanera R."/>
            <person name="Culley D."/>
            <person name="Daum C."/>
            <person name="Ezra D."/>
            <person name="Gonzalez J."/>
            <person name="Henrissat B."/>
            <person name="Kuo A."/>
            <person name="Liang C."/>
            <person name="Lipzen A."/>
            <person name="Lutzoni F."/>
            <person name="Magnuson J."/>
            <person name="Mondo S."/>
            <person name="Nolan M."/>
            <person name="Ohm R."/>
            <person name="Pangilinan J."/>
            <person name="Park H.-J."/>
            <person name="Ramirez L."/>
            <person name="Alfaro M."/>
            <person name="Sun H."/>
            <person name="Tritt A."/>
            <person name="Yoshinaga Y."/>
            <person name="Zwiers L.-H."/>
            <person name="Turgeon B."/>
            <person name="Goodwin S."/>
            <person name="Spatafora J."/>
            <person name="Crous P."/>
            <person name="Grigoriev I."/>
        </authorList>
    </citation>
    <scope>NUCLEOTIDE SEQUENCE</scope>
    <source>
        <strain evidence="10">Tuck. ex Michener</strain>
    </source>
</reference>
<keyword evidence="2" id="KW-0479">Metal-binding</keyword>
<feature type="compositionally biased region" description="Polar residues" evidence="7">
    <location>
        <begin position="279"/>
        <end position="306"/>
    </location>
</feature>
<feature type="compositionally biased region" description="Polar residues" evidence="7">
    <location>
        <begin position="377"/>
        <end position="394"/>
    </location>
</feature>
<dbReference type="InterPro" id="IPR036236">
    <property type="entry name" value="Znf_C2H2_sf"/>
</dbReference>
<evidence type="ECO:0000256" key="6">
    <source>
        <dbReference type="PROSITE-ProRule" id="PRU00042"/>
    </source>
</evidence>
<feature type="compositionally biased region" description="Polar residues" evidence="7">
    <location>
        <begin position="337"/>
        <end position="355"/>
    </location>
</feature>
<feature type="compositionally biased region" description="Polar residues" evidence="7">
    <location>
        <begin position="172"/>
        <end position="187"/>
    </location>
</feature>
<feature type="domain" description="BED-type" evidence="9">
    <location>
        <begin position="13"/>
        <end position="72"/>
    </location>
</feature>
<gene>
    <name evidence="10" type="ORF">EV356DRAFT_492309</name>
</gene>
<dbReference type="Proteomes" id="UP000800092">
    <property type="component" value="Unassembled WGS sequence"/>
</dbReference>
<evidence type="ECO:0000259" key="9">
    <source>
        <dbReference type="PROSITE" id="PS50808"/>
    </source>
</evidence>
<evidence type="ECO:0000259" key="8">
    <source>
        <dbReference type="PROSITE" id="PS50157"/>
    </source>
</evidence>
<keyword evidence="11" id="KW-1185">Reference proteome</keyword>
<dbReference type="SMART" id="SM00355">
    <property type="entry name" value="ZnF_C2H2"/>
    <property type="match status" value="2"/>
</dbReference>
<dbReference type="Gene3D" id="3.30.160.60">
    <property type="entry name" value="Classic Zinc Finger"/>
    <property type="match status" value="1"/>
</dbReference>
<accession>A0A6A6GX52</accession>
<proteinExistence type="predicted"/>
<name>A0A6A6GX52_VIRVR</name>